<evidence type="ECO:0000313" key="3">
    <source>
        <dbReference type="Proteomes" id="UP001629113"/>
    </source>
</evidence>
<dbReference type="PROSITE" id="PS51186">
    <property type="entry name" value="GNAT"/>
    <property type="match status" value="1"/>
</dbReference>
<gene>
    <name evidence="2" type="ORF">PVAG01_02489</name>
</gene>
<evidence type="ECO:0000313" key="2">
    <source>
        <dbReference type="EMBL" id="KAL3425698.1"/>
    </source>
</evidence>
<dbReference type="InterPro" id="IPR000182">
    <property type="entry name" value="GNAT_dom"/>
</dbReference>
<organism evidence="2 3">
    <name type="scientific">Phlyctema vagabunda</name>
    <dbReference type="NCBI Taxonomy" id="108571"/>
    <lineage>
        <taxon>Eukaryota</taxon>
        <taxon>Fungi</taxon>
        <taxon>Dikarya</taxon>
        <taxon>Ascomycota</taxon>
        <taxon>Pezizomycotina</taxon>
        <taxon>Leotiomycetes</taxon>
        <taxon>Helotiales</taxon>
        <taxon>Dermateaceae</taxon>
        <taxon>Phlyctema</taxon>
    </lineage>
</organism>
<dbReference type="SUPFAM" id="SSF55729">
    <property type="entry name" value="Acyl-CoA N-acyltransferases (Nat)"/>
    <property type="match status" value="1"/>
</dbReference>
<dbReference type="Proteomes" id="UP001629113">
    <property type="component" value="Unassembled WGS sequence"/>
</dbReference>
<reference evidence="2 3" key="1">
    <citation type="submission" date="2024-06" db="EMBL/GenBank/DDBJ databases">
        <title>Complete genome of Phlyctema vagabunda strain 19-DSS-EL-015.</title>
        <authorList>
            <person name="Fiorenzani C."/>
        </authorList>
    </citation>
    <scope>NUCLEOTIDE SEQUENCE [LARGE SCALE GENOMIC DNA]</scope>
    <source>
        <strain evidence="2 3">19-DSS-EL-015</strain>
    </source>
</reference>
<dbReference type="InterPro" id="IPR016181">
    <property type="entry name" value="Acyl_CoA_acyltransferase"/>
</dbReference>
<dbReference type="PANTHER" id="PTHR42791">
    <property type="entry name" value="GNAT FAMILY ACETYLTRANSFERASE"/>
    <property type="match status" value="1"/>
</dbReference>
<dbReference type="InterPro" id="IPR052523">
    <property type="entry name" value="Trichothecene_AcTrans"/>
</dbReference>
<comment type="caution">
    <text evidence="2">The sequence shown here is derived from an EMBL/GenBank/DDBJ whole genome shotgun (WGS) entry which is preliminary data.</text>
</comment>
<accession>A0ABR4PQT3</accession>
<protein>
    <submittedName>
        <fullName evidence="2">GNAT family protein</fullName>
    </submittedName>
</protein>
<evidence type="ECO:0000259" key="1">
    <source>
        <dbReference type="PROSITE" id="PS51186"/>
    </source>
</evidence>
<dbReference type="EMBL" id="JBFCZG010000002">
    <property type="protein sequence ID" value="KAL3425698.1"/>
    <property type="molecule type" value="Genomic_DNA"/>
</dbReference>
<keyword evidence="3" id="KW-1185">Reference proteome</keyword>
<feature type="domain" description="N-acetyltransferase" evidence="1">
    <location>
        <begin position="82"/>
        <end position="228"/>
    </location>
</feature>
<dbReference type="CDD" id="cd04301">
    <property type="entry name" value="NAT_SF"/>
    <property type="match status" value="1"/>
</dbReference>
<sequence>MELSLRRATIADAEALVDIYLSAFEDDLISQRVFPRSSASSRAFWLDMLREEMCEESAHFLVVTTSAGAISRKGSEGGDQEEREEEEEEATIVAFAKWNPPRYYPPSALALPAQWPDASDVALATAFFGALTQTRLALVGDGAEDRDRVWYLELIATRPAWQRKGAAGQLIRWGLERADREARRCYLEASPGGKPVYERYGFRERERLVVDVSGEEDFVEVFMVRDVLGKEEEEERR</sequence>
<proteinExistence type="predicted"/>
<dbReference type="PANTHER" id="PTHR42791:SF17">
    <property type="entry name" value="ACETYLTRANSFERASE, GNAT FAMILY FAMILY (AFU_ORTHOLOGUE AFUA_8G05690)"/>
    <property type="match status" value="1"/>
</dbReference>
<name>A0ABR4PQT3_9HELO</name>
<dbReference type="Gene3D" id="3.40.630.30">
    <property type="match status" value="1"/>
</dbReference>
<dbReference type="Pfam" id="PF13673">
    <property type="entry name" value="Acetyltransf_10"/>
    <property type="match status" value="1"/>
</dbReference>